<dbReference type="HOGENOM" id="CLU_061357_0_0_6"/>
<dbReference type="SUPFAM" id="SSF81301">
    <property type="entry name" value="Nucleotidyltransferase"/>
    <property type="match status" value="1"/>
</dbReference>
<organism evidence="2 3">
    <name type="scientific">Cardiobacterium hominis (strain ATCC 15826 / DSM 8339 / NCTC 10426 / 6573)</name>
    <dbReference type="NCBI Taxonomy" id="638300"/>
    <lineage>
        <taxon>Bacteria</taxon>
        <taxon>Pseudomonadati</taxon>
        <taxon>Pseudomonadota</taxon>
        <taxon>Gammaproteobacteria</taxon>
        <taxon>Cardiobacteriales</taxon>
        <taxon>Cardiobacteriaceae</taxon>
        <taxon>Cardiobacterium</taxon>
    </lineage>
</organism>
<gene>
    <name evidence="2" type="ORF">HMPREF0198_0197</name>
</gene>
<dbReference type="InterPro" id="IPR052366">
    <property type="entry name" value="GTP_Pyrophosphokinase"/>
</dbReference>
<proteinExistence type="predicted"/>
<reference evidence="2 3" key="1">
    <citation type="submission" date="2009-08" db="EMBL/GenBank/DDBJ databases">
        <authorList>
            <person name="Qin X."/>
            <person name="Bachman B."/>
            <person name="Battles P."/>
            <person name="Bell A."/>
            <person name="Bess C."/>
            <person name="Bickham C."/>
            <person name="Chaboub L."/>
            <person name="Chen D."/>
            <person name="Coyle M."/>
            <person name="Deiros D.R."/>
            <person name="Dinh H."/>
            <person name="Forbes L."/>
            <person name="Fowler G."/>
            <person name="Francisco L."/>
            <person name="Fu Q."/>
            <person name="Gubbala S."/>
            <person name="Hale W."/>
            <person name="Han Y."/>
            <person name="Hemphill L."/>
            <person name="Highlander S.K."/>
            <person name="Hirani K."/>
            <person name="Hogues M."/>
            <person name="Jackson L."/>
            <person name="Jakkamsetti A."/>
            <person name="Javaid M."/>
            <person name="Jiang H."/>
            <person name="Korchina V."/>
            <person name="Kovar C."/>
            <person name="Lara F."/>
            <person name="Lee S."/>
            <person name="Mata R."/>
            <person name="Mathew T."/>
            <person name="Moen C."/>
            <person name="Morales K."/>
            <person name="Munidasa M."/>
            <person name="Nazareth L."/>
            <person name="Ngo R."/>
            <person name="Nguyen L."/>
            <person name="Okwuonu G."/>
            <person name="Ongeri F."/>
            <person name="Patil S."/>
            <person name="Petrosino J."/>
            <person name="Pham C."/>
            <person name="Pham P."/>
            <person name="Pu L.-L."/>
            <person name="Puazo M."/>
            <person name="Raj R."/>
            <person name="Reid J."/>
            <person name="Rouhana J."/>
            <person name="Saada N."/>
            <person name="Shang Y."/>
            <person name="Simmons D."/>
            <person name="Thornton R."/>
            <person name="Warren J."/>
            <person name="Weissenberger G."/>
            <person name="Zhang J."/>
            <person name="Zhang L."/>
            <person name="Zhou C."/>
            <person name="Zhu D."/>
            <person name="Muzny D."/>
            <person name="Worley K."/>
            <person name="Gibbs R."/>
        </authorList>
    </citation>
    <scope>NUCLEOTIDE SEQUENCE [LARGE SCALE GENOMIC DNA]</scope>
    <source>
        <strain evidence="3">ATCC 15826 / DSM 8339 / NCTC 10426 / 6573</strain>
    </source>
</reference>
<dbReference type="PANTHER" id="PTHR47837:SF1">
    <property type="entry name" value="GTP PYROPHOSPHOKINASE YJBM"/>
    <property type="match status" value="1"/>
</dbReference>
<dbReference type="InterPro" id="IPR007685">
    <property type="entry name" value="RelA_SpoT"/>
</dbReference>
<protein>
    <submittedName>
        <fullName evidence="2">RelA/SpoT domain protein</fullName>
    </submittedName>
</protein>
<evidence type="ECO:0000313" key="3">
    <source>
        <dbReference type="Proteomes" id="UP000004870"/>
    </source>
</evidence>
<dbReference type="Pfam" id="PF04607">
    <property type="entry name" value="RelA_SpoT"/>
    <property type="match status" value="1"/>
</dbReference>
<sequence length="255" mass="29745">MQDIAGVRIIVKDIPDIYKVRDNIYKQFPHDIYHEKNYINEPKSDGYRSLHITFKVDNLTKTEFNGLNVELQIRTKLQHQWATAVEIIGLYKKESYKSGLGDDKTREFLCLCSNLFAISENTPIDEKYHNKNKNDLCKDLKKLNEELKVLDYLSGLTVFADKQKQIIKNKKIKFCLILLKLDERRLNVSPFDNIEEAKKSYAILEKEIAKSKKNWDVVLISIDDIKALKKAYPNYYLDSKEFVQSVAGFIKRVAS</sequence>
<dbReference type="PANTHER" id="PTHR47837">
    <property type="entry name" value="GTP PYROPHOSPHOKINASE YJBM"/>
    <property type="match status" value="1"/>
</dbReference>
<dbReference type="Proteomes" id="UP000004870">
    <property type="component" value="Unassembled WGS sequence"/>
</dbReference>
<feature type="domain" description="RelA/SpoT" evidence="1">
    <location>
        <begin position="1"/>
        <end position="96"/>
    </location>
</feature>
<dbReference type="AlphaFoldDB" id="C8N6S1"/>
<evidence type="ECO:0000259" key="1">
    <source>
        <dbReference type="SMART" id="SM00954"/>
    </source>
</evidence>
<evidence type="ECO:0000313" key="2">
    <source>
        <dbReference type="EMBL" id="EEV89728.1"/>
    </source>
</evidence>
<accession>C8N6S1</accession>
<dbReference type="SMART" id="SM00954">
    <property type="entry name" value="RelA_SpoT"/>
    <property type="match status" value="1"/>
</dbReference>
<keyword evidence="3" id="KW-1185">Reference proteome</keyword>
<dbReference type="Gene3D" id="3.30.460.10">
    <property type="entry name" value="Beta Polymerase, domain 2"/>
    <property type="match status" value="1"/>
</dbReference>
<name>C8N6S1_CARH6</name>
<dbReference type="InterPro" id="IPR043519">
    <property type="entry name" value="NT_sf"/>
</dbReference>
<dbReference type="CDD" id="cd05399">
    <property type="entry name" value="NT_Rel-Spo_like"/>
    <property type="match status" value="1"/>
</dbReference>
<dbReference type="EMBL" id="ACKY01000010">
    <property type="protein sequence ID" value="EEV89728.1"/>
    <property type="molecule type" value="Genomic_DNA"/>
</dbReference>
<comment type="caution">
    <text evidence="2">The sequence shown here is derived from an EMBL/GenBank/DDBJ whole genome shotgun (WGS) entry which is preliminary data.</text>
</comment>
<dbReference type="GO" id="GO:0015969">
    <property type="term" value="P:guanosine tetraphosphate metabolic process"/>
    <property type="evidence" value="ECO:0007669"/>
    <property type="project" value="InterPro"/>
</dbReference>